<dbReference type="AlphaFoldDB" id="A0A381Q036"/>
<dbReference type="EMBL" id="UINC01001154">
    <property type="protein sequence ID" value="SUZ72662.1"/>
    <property type="molecule type" value="Genomic_DNA"/>
</dbReference>
<name>A0A381Q036_9ZZZZ</name>
<reference evidence="1" key="1">
    <citation type="submission" date="2018-05" db="EMBL/GenBank/DDBJ databases">
        <authorList>
            <person name="Lanie J.A."/>
            <person name="Ng W.-L."/>
            <person name="Kazmierczak K.M."/>
            <person name="Andrzejewski T.M."/>
            <person name="Davidsen T.M."/>
            <person name="Wayne K.J."/>
            <person name="Tettelin H."/>
            <person name="Glass J.I."/>
            <person name="Rusch D."/>
            <person name="Podicherti R."/>
            <person name="Tsui H.-C.T."/>
            <person name="Winkler M.E."/>
        </authorList>
    </citation>
    <scope>NUCLEOTIDE SEQUENCE</scope>
</reference>
<proteinExistence type="predicted"/>
<evidence type="ECO:0000313" key="1">
    <source>
        <dbReference type="EMBL" id="SUZ72662.1"/>
    </source>
</evidence>
<feature type="non-terminal residue" evidence="1">
    <location>
        <position position="1"/>
    </location>
</feature>
<protein>
    <submittedName>
        <fullName evidence="1">Uncharacterized protein</fullName>
    </submittedName>
</protein>
<dbReference type="Gene3D" id="3.40.630.30">
    <property type="match status" value="1"/>
</dbReference>
<dbReference type="InterPro" id="IPR016181">
    <property type="entry name" value="Acyl_CoA_acyltransferase"/>
</dbReference>
<gene>
    <name evidence="1" type="ORF">METZ01_LOCUS25516</name>
</gene>
<dbReference type="SUPFAM" id="SSF55729">
    <property type="entry name" value="Acyl-CoA N-acyltransferases (Nat)"/>
    <property type="match status" value="1"/>
</dbReference>
<sequence length="309" mass="33641">VEDLRATADLLNTVFAHDPPMGVSHLAWYYHQNPTGRAAVGQAHDEGRLVGNYALVPLRFRSATGPAIVLGLGVDLSVHPAARGSGAYRRTVEDSYRVGTEAGLDGILGVANAESAPRMVETMGWRMLPLLASRLLVATPGRHGFAAHPVNRSLLDSNTIQQMLPQEVPVSVNGHGATWDSDHLRWRLGRPGAEYVVHERDDVLLVSTTTTVRRLRVAVLLKVLPRRVQTDPIPSGPLAAALATHHCTPLVLHWGANPSVRFRRISIPHRLQPSPLVLVVHPFADNGVPRFDPGALSITGFEFLDFDAY</sequence>
<organism evidence="1">
    <name type="scientific">marine metagenome</name>
    <dbReference type="NCBI Taxonomy" id="408172"/>
    <lineage>
        <taxon>unclassified sequences</taxon>
        <taxon>metagenomes</taxon>
        <taxon>ecological metagenomes</taxon>
    </lineage>
</organism>
<accession>A0A381Q036</accession>